<comment type="similarity">
    <text evidence="4">Belongs to the FcoT family.</text>
</comment>
<dbReference type="OrthoDB" id="510402at2"/>
<keyword evidence="10" id="KW-1185">Reference proteome</keyword>
<dbReference type="Pfam" id="PF10862">
    <property type="entry name" value="FcoT"/>
    <property type="match status" value="1"/>
</dbReference>
<dbReference type="RefSeq" id="WP_007467630.1">
    <property type="nucleotide sequence ID" value="NZ_KI391954.1"/>
</dbReference>
<evidence type="ECO:0000313" key="10">
    <source>
        <dbReference type="Proteomes" id="UP000004816"/>
    </source>
</evidence>
<dbReference type="eggNOG" id="ENOG5032SAE">
    <property type="taxonomic scope" value="Bacteria"/>
</dbReference>
<evidence type="ECO:0000256" key="3">
    <source>
        <dbReference type="ARBA" id="ARBA00023239"/>
    </source>
</evidence>
<evidence type="ECO:0000256" key="4">
    <source>
        <dbReference type="ARBA" id="ARBA00035117"/>
    </source>
</evidence>
<comment type="catalytic activity">
    <reaction evidence="8">
        <text>a (3R)-3-[(carboxymethyl)amino]fatty acid + holo-[ACP] + H(+) = a (2E)-enoyl-[ACP] + glycine + H2O</text>
        <dbReference type="Rhea" id="RHEA:74923"/>
        <dbReference type="Rhea" id="RHEA-COMP:9685"/>
        <dbReference type="Rhea" id="RHEA-COMP:9925"/>
        <dbReference type="ChEBI" id="CHEBI:15377"/>
        <dbReference type="ChEBI" id="CHEBI:15378"/>
        <dbReference type="ChEBI" id="CHEBI:57305"/>
        <dbReference type="ChEBI" id="CHEBI:64479"/>
        <dbReference type="ChEBI" id="CHEBI:78784"/>
        <dbReference type="ChEBI" id="CHEBI:193080"/>
        <dbReference type="EC" id="4.3.2.11"/>
    </reaction>
    <physiologicalReaction direction="right-to-left" evidence="8">
        <dbReference type="Rhea" id="RHEA:74925"/>
    </physiologicalReaction>
</comment>
<evidence type="ECO:0000256" key="2">
    <source>
        <dbReference type="ARBA" id="ARBA00023098"/>
    </source>
</evidence>
<dbReference type="InterPro" id="IPR043064">
    <property type="entry name" value="FcoT_ThioEstase_Rv0098-like_sf"/>
</dbReference>
<dbReference type="Proteomes" id="UP000004816">
    <property type="component" value="Unassembled WGS sequence"/>
</dbReference>
<sequence length="193" mass="21604">MTGAVASARIETGAVGTAPIPEELLAKVLEPYSHKGCRYLVDADYGIADDVVHARASFGIEESAYIRSTGHFNAVELVLCFNQLTYSAFAQGCVNEDIDAFLGWSIDDYCRNQLAGMLIKSASSRFKRQIDARRFSARLRAHDFRIVERTWRYLQFQSVVEFWDQDGGLAAGEFEIAVLNLPSPEKRKEALCR</sequence>
<dbReference type="HOGENOM" id="CLU_124481_0_0_11"/>
<evidence type="ECO:0000256" key="5">
    <source>
        <dbReference type="ARBA" id="ARBA00035127"/>
    </source>
</evidence>
<accession>E5XM46</accession>
<dbReference type="Gene3D" id="3.10.129.30">
    <property type="entry name" value="Rv0098, thioesterase-like hot dog domain"/>
    <property type="match status" value="1"/>
</dbReference>
<evidence type="ECO:0000256" key="6">
    <source>
        <dbReference type="ARBA" id="ARBA00035169"/>
    </source>
</evidence>
<dbReference type="GO" id="GO:0006631">
    <property type="term" value="P:fatty acid metabolic process"/>
    <property type="evidence" value="ECO:0007669"/>
    <property type="project" value="UniProtKB-KW"/>
</dbReference>
<reference evidence="9 10" key="1">
    <citation type="journal article" date="2011" name="Stand. Genomic Sci.">
        <title>High quality draft genome sequence of Segniliparus rugosus CDC 945(T)= (ATCC BAA-974(T)).</title>
        <authorList>
            <person name="Earl A.M."/>
            <person name="Desjardins C.A."/>
            <person name="Fitzgerald M.G."/>
            <person name="Arachchi H.M."/>
            <person name="Zeng Q."/>
            <person name="Mehta T."/>
            <person name="Griggs A."/>
            <person name="Birren B.W."/>
            <person name="Toney N.C."/>
            <person name="Carr J."/>
            <person name="Posey J."/>
            <person name="Butler W.R."/>
        </authorList>
    </citation>
    <scope>NUCLEOTIDE SEQUENCE [LARGE SCALE GENOMIC DNA]</scope>
    <source>
        <strain evidence="10">ATCC BAA-974 / DSM 45345 / CCUG 50838 / CIP 108380 / JCM 13579 / CDC 945</strain>
    </source>
</reference>
<dbReference type="EMBL" id="ACZI02000003">
    <property type="protein sequence ID" value="EFV14577.1"/>
    <property type="molecule type" value="Genomic_DNA"/>
</dbReference>
<organism evidence="9 10">
    <name type="scientific">Segniliparus rugosus (strain ATCC BAA-974 / DSM 45345 / CCUG 50838 / CIP 108380 / JCM 13579 / CDC 945)</name>
    <dbReference type="NCBI Taxonomy" id="679197"/>
    <lineage>
        <taxon>Bacteria</taxon>
        <taxon>Bacillati</taxon>
        <taxon>Actinomycetota</taxon>
        <taxon>Actinomycetes</taxon>
        <taxon>Mycobacteriales</taxon>
        <taxon>Segniliparaceae</taxon>
        <taxon>Segniliparus</taxon>
    </lineage>
</organism>
<name>E5XM46_SEGRC</name>
<evidence type="ECO:0000256" key="7">
    <source>
        <dbReference type="ARBA" id="ARBA00035448"/>
    </source>
</evidence>
<dbReference type="InterPro" id="IPR022598">
    <property type="entry name" value="FcoT_ThioEstase"/>
</dbReference>
<dbReference type="AlphaFoldDB" id="E5XM46"/>
<comment type="caution">
    <text evidence="9">The sequence shown here is derived from an EMBL/GenBank/DDBJ whole genome shotgun (WGS) entry which is preliminary data.</text>
</comment>
<dbReference type="GO" id="GO:0016829">
    <property type="term" value="F:lyase activity"/>
    <property type="evidence" value="ECO:0007669"/>
    <property type="project" value="UniProtKB-KW"/>
</dbReference>
<dbReference type="STRING" id="679197.HMPREF9336_00566"/>
<evidence type="ECO:0000313" key="9">
    <source>
        <dbReference type="EMBL" id="EFV14577.1"/>
    </source>
</evidence>
<keyword evidence="2" id="KW-0443">Lipid metabolism</keyword>
<proteinExistence type="inferred from homology"/>
<dbReference type="EC" id="4.3.2.11" evidence="5"/>
<evidence type="ECO:0000256" key="8">
    <source>
        <dbReference type="ARBA" id="ARBA00048742"/>
    </source>
</evidence>
<evidence type="ECO:0000256" key="1">
    <source>
        <dbReference type="ARBA" id="ARBA00022832"/>
    </source>
</evidence>
<protein>
    <recommendedName>
        <fullName evidence="6">(2E)-enoyl-[ACP] glycyltransferase</fullName>
        <ecNumber evidence="5">4.3.2.11</ecNumber>
    </recommendedName>
    <alternativeName>
        <fullName evidence="7">(2E)-unsaturated fatty acyl-[ACP] glycyltransferase</fullName>
    </alternativeName>
</protein>
<keyword evidence="3" id="KW-0456">Lyase</keyword>
<gene>
    <name evidence="9" type="ORF">HMPREF9336_00566</name>
</gene>
<keyword evidence="1" id="KW-0276">Fatty acid metabolism</keyword>